<comment type="caution">
    <text evidence="2">The sequence shown here is derived from an EMBL/GenBank/DDBJ whole genome shotgun (WGS) entry which is preliminary data.</text>
</comment>
<feature type="compositionally biased region" description="Basic and acidic residues" evidence="1">
    <location>
        <begin position="39"/>
        <end position="50"/>
    </location>
</feature>
<organism evidence="2 3">
    <name type="scientific">Mycena alexandri</name>
    <dbReference type="NCBI Taxonomy" id="1745969"/>
    <lineage>
        <taxon>Eukaryota</taxon>
        <taxon>Fungi</taxon>
        <taxon>Dikarya</taxon>
        <taxon>Basidiomycota</taxon>
        <taxon>Agaricomycotina</taxon>
        <taxon>Agaricomycetes</taxon>
        <taxon>Agaricomycetidae</taxon>
        <taxon>Agaricales</taxon>
        <taxon>Marasmiineae</taxon>
        <taxon>Mycenaceae</taxon>
        <taxon>Mycena</taxon>
    </lineage>
</organism>
<keyword evidence="3" id="KW-1185">Reference proteome</keyword>
<sequence>MGRASPRSAGPAALTTSRFWVRVRADPRRRPAAPRRHEHLTGREAREERIFVQPPSPRASTSARRLHVCARSDGRVPPSRRCAQSSPASSGINSSKSRSASTAVGTSENNRIQFTSSAYASSASSSLRVVLRPFSPHAMHDRQDECGAPPPPSSLVLPSSTRGTNTSASASSARALLSTAQAPRAREATLHASAQLTATAARPIPHPPPHEHEHGLLFRCPPRRPTRAPPHLIGCYKESPPRQNDAHAPQLGARGSRGVHYQHAPAARIYQRKKKKKTADHLLHYVRTSTACGATECVARTHATNSAGADDLVSLQAVLHHPTPNAQHIGARRPAQRRQKPGAGAHAHHCNVVRPGNGNVDGRDARRAARPADLVSGYVSIRIAIRVPNQNKNKLSHRRLQGHASQKKRLAHPHPHRVPAPAPAHRRPEETTEDGGRRMQDAYTLALTPLTRIMRRDRHAHAGNCKTQNADADADHGSATHAAVKGRDEKQGGAVRYGARVRAPCSTLGQTPREDTIHGASTHSKS</sequence>
<dbReference type="AlphaFoldDB" id="A0AAD6T0W0"/>
<protein>
    <submittedName>
        <fullName evidence="2">Uncharacterized protein</fullName>
    </submittedName>
</protein>
<evidence type="ECO:0000313" key="2">
    <source>
        <dbReference type="EMBL" id="KAJ7035853.1"/>
    </source>
</evidence>
<feature type="region of interest" description="Disordered" evidence="1">
    <location>
        <begin position="465"/>
        <end position="526"/>
    </location>
</feature>
<evidence type="ECO:0000256" key="1">
    <source>
        <dbReference type="SAM" id="MobiDB-lite"/>
    </source>
</evidence>
<accession>A0AAD6T0W0</accession>
<dbReference type="EMBL" id="JARJCM010000047">
    <property type="protein sequence ID" value="KAJ7035853.1"/>
    <property type="molecule type" value="Genomic_DNA"/>
</dbReference>
<feature type="compositionally biased region" description="Low complexity" evidence="1">
    <location>
        <begin position="154"/>
        <end position="182"/>
    </location>
</feature>
<feature type="compositionally biased region" description="Polar residues" evidence="1">
    <location>
        <begin position="82"/>
        <end position="107"/>
    </location>
</feature>
<feature type="region of interest" description="Disordered" evidence="1">
    <location>
        <begin position="389"/>
        <end position="437"/>
    </location>
</feature>
<feature type="region of interest" description="Disordered" evidence="1">
    <location>
        <begin position="25"/>
        <end position="107"/>
    </location>
</feature>
<feature type="region of interest" description="Disordered" evidence="1">
    <location>
        <begin position="139"/>
        <end position="182"/>
    </location>
</feature>
<feature type="compositionally biased region" description="Basic and acidic residues" evidence="1">
    <location>
        <begin position="426"/>
        <end position="437"/>
    </location>
</feature>
<proteinExistence type="predicted"/>
<name>A0AAD6T0W0_9AGAR</name>
<feature type="compositionally biased region" description="Basic residues" evidence="1">
    <location>
        <begin position="394"/>
        <end position="417"/>
    </location>
</feature>
<dbReference type="Proteomes" id="UP001218188">
    <property type="component" value="Unassembled WGS sequence"/>
</dbReference>
<reference evidence="2" key="1">
    <citation type="submission" date="2023-03" db="EMBL/GenBank/DDBJ databases">
        <title>Massive genome expansion in bonnet fungi (Mycena s.s.) driven by repeated elements and novel gene families across ecological guilds.</title>
        <authorList>
            <consortium name="Lawrence Berkeley National Laboratory"/>
            <person name="Harder C.B."/>
            <person name="Miyauchi S."/>
            <person name="Viragh M."/>
            <person name="Kuo A."/>
            <person name="Thoen E."/>
            <person name="Andreopoulos B."/>
            <person name="Lu D."/>
            <person name="Skrede I."/>
            <person name="Drula E."/>
            <person name="Henrissat B."/>
            <person name="Morin E."/>
            <person name="Kohler A."/>
            <person name="Barry K."/>
            <person name="LaButti K."/>
            <person name="Morin E."/>
            <person name="Salamov A."/>
            <person name="Lipzen A."/>
            <person name="Mereny Z."/>
            <person name="Hegedus B."/>
            <person name="Baldrian P."/>
            <person name="Stursova M."/>
            <person name="Weitz H."/>
            <person name="Taylor A."/>
            <person name="Grigoriev I.V."/>
            <person name="Nagy L.G."/>
            <person name="Martin F."/>
            <person name="Kauserud H."/>
        </authorList>
    </citation>
    <scope>NUCLEOTIDE SEQUENCE</scope>
    <source>
        <strain evidence="2">CBHHK200</strain>
    </source>
</reference>
<feature type="region of interest" description="Disordered" evidence="1">
    <location>
        <begin position="339"/>
        <end position="362"/>
    </location>
</feature>
<feature type="compositionally biased region" description="Basic residues" evidence="1">
    <location>
        <begin position="339"/>
        <end position="351"/>
    </location>
</feature>
<gene>
    <name evidence="2" type="ORF">C8F04DRAFT_1340834</name>
</gene>
<evidence type="ECO:0000313" key="3">
    <source>
        <dbReference type="Proteomes" id="UP001218188"/>
    </source>
</evidence>